<dbReference type="RefSeq" id="WP_033678023.1">
    <property type="nucleotide sequence ID" value="NZ_JOTM01000039.1"/>
</dbReference>
<protein>
    <recommendedName>
        <fullName evidence="3">Rloe protein</fullName>
    </recommendedName>
</protein>
<dbReference type="AlphaFoldDB" id="A0A073KIH4"/>
<sequence>MKLNGLVNLYEEMKRQEIKRYRFDFTFNKVTFDVFFFIDESPFKLMFGAKLRNFYFELDVKPGFNINTYLGEKYNELCEVLGLEYDPDNHFKSSYFFEEFNQRIPVIVNVNNRPQPHEVATYRRDVEESERIYFWGWLNHGNSGKGVTPENLKKTEKILGVDAYNTCKIRNISSRWTDERSKAVAYTEPQ</sequence>
<gene>
    <name evidence="1" type="ORF">BAGA_20895</name>
</gene>
<evidence type="ECO:0000313" key="1">
    <source>
        <dbReference type="EMBL" id="KEK22138.1"/>
    </source>
</evidence>
<dbReference type="Pfam" id="PF19503">
    <property type="entry name" value="DUF6037"/>
    <property type="match status" value="1"/>
</dbReference>
<proteinExistence type="predicted"/>
<organism evidence="1 2">
    <name type="scientific">Bacillus gaemokensis</name>
    <dbReference type="NCBI Taxonomy" id="574375"/>
    <lineage>
        <taxon>Bacteria</taxon>
        <taxon>Bacillati</taxon>
        <taxon>Bacillota</taxon>
        <taxon>Bacilli</taxon>
        <taxon>Bacillales</taxon>
        <taxon>Bacillaceae</taxon>
        <taxon>Bacillus</taxon>
        <taxon>Bacillus cereus group</taxon>
    </lineage>
</organism>
<keyword evidence="2" id="KW-1185">Reference proteome</keyword>
<accession>A0A073KIH4</accession>
<dbReference type="EMBL" id="JOTM01000039">
    <property type="protein sequence ID" value="KEK22138.1"/>
    <property type="molecule type" value="Genomic_DNA"/>
</dbReference>
<dbReference type="InterPro" id="IPR046100">
    <property type="entry name" value="DUF6037"/>
</dbReference>
<name>A0A073KIH4_9BACI</name>
<dbReference type="OrthoDB" id="9134802at2"/>
<reference evidence="1 2" key="1">
    <citation type="submission" date="2014-06" db="EMBL/GenBank/DDBJ databases">
        <title>Draft genome sequence of Bacillus gaemokensis JCM 15801 (MCCC 1A00707).</title>
        <authorList>
            <person name="Lai Q."/>
            <person name="Liu Y."/>
            <person name="Shao Z."/>
        </authorList>
    </citation>
    <scope>NUCLEOTIDE SEQUENCE [LARGE SCALE GENOMIC DNA]</scope>
    <source>
        <strain evidence="1 2">JCM 15801</strain>
    </source>
</reference>
<comment type="caution">
    <text evidence="1">The sequence shown here is derived from an EMBL/GenBank/DDBJ whole genome shotgun (WGS) entry which is preliminary data.</text>
</comment>
<evidence type="ECO:0000313" key="2">
    <source>
        <dbReference type="Proteomes" id="UP000027778"/>
    </source>
</evidence>
<evidence type="ECO:0008006" key="3">
    <source>
        <dbReference type="Google" id="ProtNLM"/>
    </source>
</evidence>
<dbReference type="STRING" id="574375.AZF08_26225"/>
<dbReference type="Proteomes" id="UP000027778">
    <property type="component" value="Unassembled WGS sequence"/>
</dbReference>
<dbReference type="eggNOG" id="ENOG5031V35">
    <property type="taxonomic scope" value="Bacteria"/>
</dbReference>